<reference evidence="1" key="1">
    <citation type="submission" date="2023-05" db="EMBL/GenBank/DDBJ databases">
        <authorList>
            <consortium name="ELIXIR-Norway"/>
        </authorList>
    </citation>
    <scope>NUCLEOTIDE SEQUENCE</scope>
</reference>
<dbReference type="EMBL" id="OX596087">
    <property type="protein sequence ID" value="CAN0428695.1"/>
    <property type="molecule type" value="Genomic_DNA"/>
</dbReference>
<protein>
    <submittedName>
        <fullName evidence="1">Uncharacterized protein</fullName>
    </submittedName>
</protein>
<gene>
    <name evidence="1" type="ORF">MRATA1EN22A_LOCUS18581</name>
</gene>
<evidence type="ECO:0000313" key="1">
    <source>
        <dbReference type="EMBL" id="CAN0428695.1"/>
    </source>
</evidence>
<dbReference type="Proteomes" id="UP001162501">
    <property type="component" value="Chromosome 3"/>
</dbReference>
<proteinExistence type="predicted"/>
<organism evidence="1 2">
    <name type="scientific">Rangifer tarandus platyrhynchus</name>
    <name type="common">Svalbard reindeer</name>
    <dbReference type="NCBI Taxonomy" id="3082113"/>
    <lineage>
        <taxon>Eukaryota</taxon>
        <taxon>Metazoa</taxon>
        <taxon>Chordata</taxon>
        <taxon>Craniata</taxon>
        <taxon>Vertebrata</taxon>
        <taxon>Euteleostomi</taxon>
        <taxon>Mammalia</taxon>
        <taxon>Eutheria</taxon>
        <taxon>Laurasiatheria</taxon>
        <taxon>Artiodactyla</taxon>
        <taxon>Ruminantia</taxon>
        <taxon>Pecora</taxon>
        <taxon>Cervidae</taxon>
        <taxon>Odocoileinae</taxon>
        <taxon>Rangifer</taxon>
    </lineage>
</organism>
<name>A0AC59ZJE9_RANTA</name>
<accession>A0AC59ZJE9</accession>
<sequence>MDSLAFEDVAVNFTLDEWVLLDSSQRKLYRDVMRENFRNVVSVEAKQEDHDIEDQDKNQERKLRNPKAERHSEKRDINSSEESFNLIPTPNVKRTRDIKPWECRACGKVFMYHSSLTRHMKCHIENRSGDRRKYREKVYKCKECGIAFIFPSALKTHERSHTGEKPYECKECGKAFTLNESLQQHVIIHAGDGPYKCKECERAFSNSSSLETHERSHIGEKPYEKKSYQCKQCGKAFKSPKILISASSLQKHERIHTGEKPYECKECGKSYIFNYYFQKHMITHTGDGPYKCKECEKAFINASSLKIHQKSHIGEKPYQCHQCGKSYRYQSYINKHLRTHTLETSSLCKKLAVNFVCKKNQYCSFKGKNFFHFNQFSSVSKKYHAQPNIYIQAAAGDFFFSKDLEDIGTDSLTFEDVAVNFTWEEWLLLDSSQKTLYRDKLYRDVMQETFKNLTSVGGRQEDLDIGNQYENHRTNLR</sequence>
<evidence type="ECO:0000313" key="2">
    <source>
        <dbReference type="Proteomes" id="UP001162501"/>
    </source>
</evidence>
<reference evidence="1" key="2">
    <citation type="submission" date="2025-03" db="EMBL/GenBank/DDBJ databases">
        <authorList>
            <consortium name="ELIXIR-Norway"/>
            <consortium name="Elixir Norway"/>
        </authorList>
    </citation>
    <scope>NUCLEOTIDE SEQUENCE</scope>
</reference>